<comment type="function">
    <text evidence="4">Functions in the N-end rule pathway of protein degradation where it conjugates Leu from its aminoacyl-tRNA to the N-termini of proteins containing an N-terminal aspartate or glutamate.</text>
</comment>
<dbReference type="AlphaFoldDB" id="A0A5Q0P327"/>
<reference evidence="9 10" key="1">
    <citation type="submission" date="2019-10" db="EMBL/GenBank/DDBJ databases">
        <authorList>
            <person name="Dong K."/>
        </authorList>
    </citation>
    <scope>NUCLEOTIDE SEQUENCE [LARGE SCALE GENOMIC DNA]</scope>
    <source>
        <strain evidence="9">dk386</strain>
        <strain evidence="8">Dk386</strain>
        <strain evidence="7">Dk771</strain>
        <strain evidence="10">dk771</strain>
    </source>
</reference>
<dbReference type="InterPro" id="IPR007472">
    <property type="entry name" value="N-end_Aminoacyl_Trfase_C"/>
</dbReference>
<feature type="domain" description="N-end aminoacyl transferase N-terminal" evidence="5">
    <location>
        <begin position="21"/>
        <end position="91"/>
    </location>
</feature>
<evidence type="ECO:0000313" key="10">
    <source>
        <dbReference type="Proteomes" id="UP000480556"/>
    </source>
</evidence>
<comment type="similarity">
    <text evidence="4">Belongs to the R-transferase family. Bpt subfamily.</text>
</comment>
<dbReference type="GO" id="GO:0004057">
    <property type="term" value="F:arginyl-tRNA--protein transferase activity"/>
    <property type="evidence" value="ECO:0007669"/>
    <property type="project" value="InterPro"/>
</dbReference>
<dbReference type="Pfam" id="PF04377">
    <property type="entry name" value="ATE_C"/>
    <property type="match status" value="1"/>
</dbReference>
<dbReference type="GO" id="GO:0071596">
    <property type="term" value="P:ubiquitin-dependent protein catabolic process via the N-end rule pathway"/>
    <property type="evidence" value="ECO:0007669"/>
    <property type="project" value="InterPro"/>
</dbReference>
<protein>
    <recommendedName>
        <fullName evidence="4">Aspartate/glutamate leucyltransferase</fullName>
        <ecNumber evidence="4">2.3.2.29</ecNumber>
    </recommendedName>
</protein>
<dbReference type="Proteomes" id="UP000480556">
    <property type="component" value="Unassembled WGS sequence"/>
</dbReference>
<dbReference type="NCBIfam" id="NF002341">
    <property type="entry name" value="PRK01305.1-1"/>
    <property type="match status" value="1"/>
</dbReference>
<sequence length="271" mass="31845">MNSYHPKSLLNDLQYYITPPHDCSYLPNKSARMVFLDPAHRIDVLTISELSRSGFRRSGDFVYRPECHLCRQCLSSRVPVREYEMNSAQKKAWKRNQDLQVRISSPQQAGDVHYDLYERYINERHIDGDMYPPSHDQFEKFLLQSCAESFFLELWQDDKLLSVSTCDLLDDGLSAVYTFFDPSEKRRSLGVFAILKQIEHIQKLGLQYIYLGYWVPHSKKMNYKSQYLPLELLIDGQWRRLNRTLNSVEIQHLGESLMTTLPSGWNNPIIK</sequence>
<evidence type="ECO:0000259" key="6">
    <source>
        <dbReference type="Pfam" id="PF04377"/>
    </source>
</evidence>
<dbReference type="PANTHER" id="PTHR21367">
    <property type="entry name" value="ARGININE-TRNA-PROTEIN TRANSFERASE 1"/>
    <property type="match status" value="1"/>
</dbReference>
<dbReference type="EC" id="2.3.2.29" evidence="4"/>
<accession>A0A5Q0P327</accession>
<keyword evidence="1 4" id="KW-0963">Cytoplasm</keyword>
<dbReference type="NCBIfam" id="NF002346">
    <property type="entry name" value="PRK01305.2-3"/>
    <property type="match status" value="1"/>
</dbReference>
<dbReference type="InterPro" id="IPR016181">
    <property type="entry name" value="Acyl_CoA_acyltransferase"/>
</dbReference>
<evidence type="ECO:0000256" key="4">
    <source>
        <dbReference type="HAMAP-Rule" id="MF_00689"/>
    </source>
</evidence>
<dbReference type="EMBL" id="CP045650">
    <property type="protein sequence ID" value="QGA10441.1"/>
    <property type="molecule type" value="Genomic_DNA"/>
</dbReference>
<dbReference type="InterPro" id="IPR030700">
    <property type="entry name" value="N-end_Aminoacyl_Trfase"/>
</dbReference>
<name>A0A5Q0P327_9GAMM</name>
<dbReference type="InterPro" id="IPR007471">
    <property type="entry name" value="N-end_Aminoacyl_Trfase_N"/>
</dbReference>
<dbReference type="HAMAP" id="MF_00689">
    <property type="entry name" value="Bpt"/>
    <property type="match status" value="1"/>
</dbReference>
<evidence type="ECO:0000259" key="5">
    <source>
        <dbReference type="Pfam" id="PF04376"/>
    </source>
</evidence>
<evidence type="ECO:0000313" key="8">
    <source>
        <dbReference type="EMBL" id="QGA10441.1"/>
    </source>
</evidence>
<evidence type="ECO:0000256" key="3">
    <source>
        <dbReference type="ARBA" id="ARBA00023315"/>
    </source>
</evidence>
<gene>
    <name evidence="4" type="primary">bpt</name>
    <name evidence="8" type="ORF">GFH30_03065</name>
    <name evidence="7" type="ORF">GHJ48_07275</name>
</gene>
<proteinExistence type="inferred from homology"/>
<organism evidence="7 10">
    <name type="scientific">Acinetobacter wanghuae</name>
    <dbReference type="NCBI Taxonomy" id="2662362"/>
    <lineage>
        <taxon>Bacteria</taxon>
        <taxon>Pseudomonadati</taxon>
        <taxon>Pseudomonadota</taxon>
        <taxon>Gammaproteobacteria</taxon>
        <taxon>Moraxellales</taxon>
        <taxon>Moraxellaceae</taxon>
        <taxon>Acinetobacter</taxon>
    </lineage>
</organism>
<dbReference type="InterPro" id="IPR017138">
    <property type="entry name" value="Asp_Glu_LeuTrfase"/>
</dbReference>
<feature type="domain" description="N-end rule aminoacyl transferase C-terminal" evidence="6">
    <location>
        <begin position="113"/>
        <end position="233"/>
    </location>
</feature>
<dbReference type="EMBL" id="WITK01000011">
    <property type="protein sequence ID" value="MQW92192.1"/>
    <property type="molecule type" value="Genomic_DNA"/>
</dbReference>
<dbReference type="PIRSF" id="PIRSF037208">
    <property type="entry name" value="ATE_pro_prd"/>
    <property type="match status" value="1"/>
</dbReference>
<dbReference type="Pfam" id="PF04376">
    <property type="entry name" value="ATE_N"/>
    <property type="match status" value="1"/>
</dbReference>
<dbReference type="SUPFAM" id="SSF55729">
    <property type="entry name" value="Acyl-CoA N-acyltransferases (Nat)"/>
    <property type="match status" value="1"/>
</dbReference>
<keyword evidence="9" id="KW-1185">Reference proteome</keyword>
<dbReference type="GO" id="GO:0008914">
    <property type="term" value="F:leucyl-tRNA--protein transferase activity"/>
    <property type="evidence" value="ECO:0007669"/>
    <property type="project" value="UniProtKB-UniRule"/>
</dbReference>
<keyword evidence="2 4" id="KW-0808">Transferase</keyword>
<dbReference type="Proteomes" id="UP000327478">
    <property type="component" value="Chromosome"/>
</dbReference>
<comment type="catalytic activity">
    <reaction evidence="4">
        <text>N-terminal L-aspartyl-[protein] + L-leucyl-tRNA(Leu) = N-terminal L-leucyl-L-aspartyl-[protein] + tRNA(Leu) + H(+)</text>
        <dbReference type="Rhea" id="RHEA:50420"/>
        <dbReference type="Rhea" id="RHEA-COMP:9613"/>
        <dbReference type="Rhea" id="RHEA-COMP:9622"/>
        <dbReference type="Rhea" id="RHEA-COMP:12669"/>
        <dbReference type="Rhea" id="RHEA-COMP:12674"/>
        <dbReference type="ChEBI" id="CHEBI:15378"/>
        <dbReference type="ChEBI" id="CHEBI:64720"/>
        <dbReference type="ChEBI" id="CHEBI:78442"/>
        <dbReference type="ChEBI" id="CHEBI:78494"/>
        <dbReference type="ChEBI" id="CHEBI:133042"/>
        <dbReference type="EC" id="2.3.2.29"/>
    </reaction>
</comment>
<keyword evidence="3 4" id="KW-0012">Acyltransferase</keyword>
<comment type="catalytic activity">
    <reaction evidence="4">
        <text>N-terminal L-glutamyl-[protein] + L-leucyl-tRNA(Leu) = N-terminal L-leucyl-L-glutamyl-[protein] + tRNA(Leu) + H(+)</text>
        <dbReference type="Rhea" id="RHEA:50412"/>
        <dbReference type="Rhea" id="RHEA-COMP:9613"/>
        <dbReference type="Rhea" id="RHEA-COMP:9622"/>
        <dbReference type="Rhea" id="RHEA-COMP:12664"/>
        <dbReference type="Rhea" id="RHEA-COMP:12668"/>
        <dbReference type="ChEBI" id="CHEBI:15378"/>
        <dbReference type="ChEBI" id="CHEBI:64721"/>
        <dbReference type="ChEBI" id="CHEBI:78442"/>
        <dbReference type="ChEBI" id="CHEBI:78494"/>
        <dbReference type="ChEBI" id="CHEBI:133041"/>
        <dbReference type="EC" id="2.3.2.29"/>
    </reaction>
</comment>
<dbReference type="GO" id="GO:0005737">
    <property type="term" value="C:cytoplasm"/>
    <property type="evidence" value="ECO:0007669"/>
    <property type="project" value="UniProtKB-SubCell"/>
</dbReference>
<comment type="subcellular location">
    <subcellularLocation>
        <location evidence="4">Cytoplasm</location>
    </subcellularLocation>
</comment>
<evidence type="ECO:0000256" key="1">
    <source>
        <dbReference type="ARBA" id="ARBA00022490"/>
    </source>
</evidence>
<dbReference type="RefSeq" id="WP_153370843.1">
    <property type="nucleotide sequence ID" value="NZ_CP045650.1"/>
</dbReference>
<evidence type="ECO:0000313" key="7">
    <source>
        <dbReference type="EMBL" id="MQW92192.1"/>
    </source>
</evidence>
<evidence type="ECO:0000313" key="9">
    <source>
        <dbReference type="Proteomes" id="UP000327478"/>
    </source>
</evidence>
<dbReference type="NCBIfam" id="NF002342">
    <property type="entry name" value="PRK01305.1-3"/>
    <property type="match status" value="1"/>
</dbReference>
<dbReference type="PANTHER" id="PTHR21367:SF1">
    <property type="entry name" value="ARGINYL-TRNA--PROTEIN TRANSFERASE 1"/>
    <property type="match status" value="1"/>
</dbReference>
<evidence type="ECO:0000256" key="2">
    <source>
        <dbReference type="ARBA" id="ARBA00022679"/>
    </source>
</evidence>